<dbReference type="EMBL" id="FOCO01000064">
    <property type="protein sequence ID" value="SEO22296.1"/>
    <property type="molecule type" value="Genomic_DNA"/>
</dbReference>
<dbReference type="Pfam" id="PF02195">
    <property type="entry name" value="ParB_N"/>
    <property type="match status" value="1"/>
</dbReference>
<dbReference type="SMART" id="SM00470">
    <property type="entry name" value="ParB"/>
    <property type="match status" value="1"/>
</dbReference>
<dbReference type="InterPro" id="IPR004437">
    <property type="entry name" value="ParB/RepB/Spo0J"/>
</dbReference>
<dbReference type="GO" id="GO:0003677">
    <property type="term" value="F:DNA binding"/>
    <property type="evidence" value="ECO:0007669"/>
    <property type="project" value="InterPro"/>
</dbReference>
<gene>
    <name evidence="4" type="ORF">SAMN05216227_10649</name>
</gene>
<proteinExistence type="inferred from homology"/>
<evidence type="ECO:0000256" key="1">
    <source>
        <dbReference type="ARBA" id="ARBA00006295"/>
    </source>
</evidence>
<dbReference type="InterPro" id="IPR050336">
    <property type="entry name" value="Chromosome_partition/occlusion"/>
</dbReference>
<evidence type="ECO:0000313" key="4">
    <source>
        <dbReference type="EMBL" id="SEO22296.1"/>
    </source>
</evidence>
<dbReference type="GO" id="GO:0005694">
    <property type="term" value="C:chromosome"/>
    <property type="evidence" value="ECO:0007669"/>
    <property type="project" value="TreeGrafter"/>
</dbReference>
<dbReference type="OrthoDB" id="7908920at2"/>
<comment type="similarity">
    <text evidence="1">Belongs to the ParB family.</text>
</comment>
<evidence type="ECO:0000259" key="3">
    <source>
        <dbReference type="SMART" id="SM00470"/>
    </source>
</evidence>
<dbReference type="STRING" id="1077947.SAMN05216227_10649"/>
<reference evidence="4 5" key="1">
    <citation type="submission" date="2016-10" db="EMBL/GenBank/DDBJ databases">
        <authorList>
            <person name="de Groot N.N."/>
        </authorList>
    </citation>
    <scope>NUCLEOTIDE SEQUENCE [LARGE SCALE GENOMIC DNA]</scope>
    <source>
        <strain evidence="4 5">CGMCC 1.10836</strain>
    </source>
</reference>
<dbReference type="Gene3D" id="3.90.1530.30">
    <property type="match status" value="1"/>
</dbReference>
<accession>A0A1H8MYF7</accession>
<dbReference type="InterPro" id="IPR003115">
    <property type="entry name" value="ParB_N"/>
</dbReference>
<dbReference type="InterPro" id="IPR017819">
    <property type="entry name" value="Plasmid_partition_RepB"/>
</dbReference>
<dbReference type="Pfam" id="PF07506">
    <property type="entry name" value="RepB"/>
    <property type="match status" value="1"/>
</dbReference>
<dbReference type="GO" id="GO:0007059">
    <property type="term" value="P:chromosome segregation"/>
    <property type="evidence" value="ECO:0007669"/>
    <property type="project" value="TreeGrafter"/>
</dbReference>
<dbReference type="InterPro" id="IPR011111">
    <property type="entry name" value="Plasmid_RepB"/>
</dbReference>
<dbReference type="NCBIfam" id="TIGR00180">
    <property type="entry name" value="parB_part"/>
    <property type="match status" value="1"/>
</dbReference>
<keyword evidence="5" id="KW-1185">Reference proteome</keyword>
<feature type="region of interest" description="Disordered" evidence="2">
    <location>
        <begin position="1"/>
        <end position="36"/>
    </location>
</feature>
<dbReference type="AlphaFoldDB" id="A0A1H8MYF7"/>
<sequence length="327" mass="36025">MARKNMFEGLTPPTPTPEDSAAQQSPRPAPEVFQQSGPIAAIRNDLRSVGARSVQEIEPSLIEDTGLTDRIGDLDDDIAELRDSISRHGQQVPILLRPHPTLSGRYQVVYGRRRLTAIKGLGTTVKALIRTLSDEEAVLAQGQENNLRKDPSFIEKTLFAGELEDAGYEARIIQDALNISRSHTSHMRKVREAFPRVLIEKIGASPSIGWKRWYELATKVLERGVDPNSVSPAPFPANLTSDQRFDHWLQAFESSSAATLKQPKKAASVEIQSKTGAKIGSLASGKNKVTFQADATTTAFADWIAGNASSIFQRLHQEYLDQTDNQD</sequence>
<feature type="domain" description="ParB-like N-terminal" evidence="3">
    <location>
        <begin position="55"/>
        <end position="146"/>
    </location>
</feature>
<name>A0A1H8MYF7_9RHOB</name>
<dbReference type="PANTHER" id="PTHR33375:SF1">
    <property type="entry name" value="CHROMOSOME-PARTITIONING PROTEIN PARB-RELATED"/>
    <property type="match status" value="1"/>
</dbReference>
<dbReference type="SUPFAM" id="SSF110849">
    <property type="entry name" value="ParB/Sulfiredoxin"/>
    <property type="match status" value="1"/>
</dbReference>
<evidence type="ECO:0000256" key="2">
    <source>
        <dbReference type="SAM" id="MobiDB-lite"/>
    </source>
</evidence>
<protein>
    <submittedName>
        <fullName evidence="4">Chromosome partitioning protein, ParB family</fullName>
    </submittedName>
</protein>
<dbReference type="Proteomes" id="UP000183002">
    <property type="component" value="Unassembled WGS sequence"/>
</dbReference>
<dbReference type="NCBIfam" id="TIGR03454">
    <property type="entry name" value="partition_RepB"/>
    <property type="match status" value="1"/>
</dbReference>
<evidence type="ECO:0000313" key="5">
    <source>
        <dbReference type="Proteomes" id="UP000183002"/>
    </source>
</evidence>
<dbReference type="CDD" id="cd16405">
    <property type="entry name" value="RepB_like_N"/>
    <property type="match status" value="1"/>
</dbReference>
<dbReference type="RefSeq" id="WP_050518113.1">
    <property type="nucleotide sequence ID" value="NZ_FOCO01000064.1"/>
</dbReference>
<dbReference type="PANTHER" id="PTHR33375">
    <property type="entry name" value="CHROMOSOME-PARTITIONING PROTEIN PARB-RELATED"/>
    <property type="match status" value="1"/>
</dbReference>
<organism evidence="4 5">
    <name type="scientific">Pseudorhodobacter antarcticus</name>
    <dbReference type="NCBI Taxonomy" id="1077947"/>
    <lineage>
        <taxon>Bacteria</taxon>
        <taxon>Pseudomonadati</taxon>
        <taxon>Pseudomonadota</taxon>
        <taxon>Alphaproteobacteria</taxon>
        <taxon>Rhodobacterales</taxon>
        <taxon>Paracoccaceae</taxon>
        <taxon>Pseudorhodobacter</taxon>
    </lineage>
</organism>
<dbReference type="InterPro" id="IPR037972">
    <property type="entry name" value="RepB_N"/>
</dbReference>
<dbReference type="InterPro" id="IPR036086">
    <property type="entry name" value="ParB/Sulfiredoxin_sf"/>
</dbReference>